<protein>
    <submittedName>
        <fullName evidence="1">Uncharacterized protein</fullName>
    </submittedName>
</protein>
<reference evidence="2" key="1">
    <citation type="journal article" date="2019" name="Int. J. Syst. Evol. Microbiol.">
        <title>The Global Catalogue of Microorganisms (GCM) 10K type strain sequencing project: providing services to taxonomists for standard genome sequencing and annotation.</title>
        <authorList>
            <consortium name="The Broad Institute Genomics Platform"/>
            <consortium name="The Broad Institute Genome Sequencing Center for Infectious Disease"/>
            <person name="Wu L."/>
            <person name="Ma J."/>
        </authorList>
    </citation>
    <scope>NUCLEOTIDE SEQUENCE [LARGE SCALE GENOMIC DNA]</scope>
    <source>
        <strain evidence="2">CCUG 53270</strain>
    </source>
</reference>
<comment type="caution">
    <text evidence="1">The sequence shown here is derived from an EMBL/GenBank/DDBJ whole genome shotgun (WGS) entry which is preliminary data.</text>
</comment>
<sequence length="51" mass="5720">MENHAIITNKPEAPLGNLSLLKKPVLREILSIWGDALEEFTPAFETRENTA</sequence>
<dbReference type="RefSeq" id="WP_345587086.1">
    <property type="nucleotide sequence ID" value="NZ_BAABJG010000006.1"/>
</dbReference>
<evidence type="ECO:0000313" key="2">
    <source>
        <dbReference type="Proteomes" id="UP001597180"/>
    </source>
</evidence>
<proteinExistence type="predicted"/>
<keyword evidence="2" id="KW-1185">Reference proteome</keyword>
<organism evidence="1 2">
    <name type="scientific">Paenibacillus vulneris</name>
    <dbReference type="NCBI Taxonomy" id="1133364"/>
    <lineage>
        <taxon>Bacteria</taxon>
        <taxon>Bacillati</taxon>
        <taxon>Bacillota</taxon>
        <taxon>Bacilli</taxon>
        <taxon>Bacillales</taxon>
        <taxon>Paenibacillaceae</taxon>
        <taxon>Paenibacillus</taxon>
    </lineage>
</organism>
<dbReference type="Proteomes" id="UP001597180">
    <property type="component" value="Unassembled WGS sequence"/>
</dbReference>
<evidence type="ECO:0000313" key="1">
    <source>
        <dbReference type="EMBL" id="MFD1220441.1"/>
    </source>
</evidence>
<accession>A0ABW3UKR0</accession>
<gene>
    <name evidence="1" type="ORF">ACFQ4B_09945</name>
</gene>
<name>A0ABW3UKR0_9BACL</name>
<dbReference type="EMBL" id="JBHTLU010000013">
    <property type="protein sequence ID" value="MFD1220441.1"/>
    <property type="molecule type" value="Genomic_DNA"/>
</dbReference>